<accession>C5BRV9</accession>
<evidence type="ECO:0000256" key="1">
    <source>
        <dbReference type="ARBA" id="ARBA00004141"/>
    </source>
</evidence>
<keyword evidence="5 6" id="KW-0472">Membrane</keyword>
<dbReference type="AlphaFoldDB" id="C5BRV9"/>
<gene>
    <name evidence="7" type="ordered locus">TERTU_1275</name>
</gene>
<dbReference type="InterPro" id="IPR002781">
    <property type="entry name" value="TM_pro_TauE-like"/>
</dbReference>
<keyword evidence="8" id="KW-1185">Reference proteome</keyword>
<feature type="transmembrane region" description="Helical" evidence="6">
    <location>
        <begin position="51"/>
        <end position="70"/>
    </location>
</feature>
<dbReference type="PANTHER" id="PTHR43483:SF3">
    <property type="entry name" value="MEMBRANE TRANSPORTER PROTEIN HI_0806-RELATED"/>
    <property type="match status" value="1"/>
</dbReference>
<feature type="transmembrane region" description="Helical" evidence="6">
    <location>
        <begin position="251"/>
        <end position="268"/>
    </location>
</feature>
<dbReference type="Pfam" id="PF01925">
    <property type="entry name" value="TauE"/>
    <property type="match status" value="1"/>
</dbReference>
<comment type="similarity">
    <text evidence="2 6">Belongs to the 4-toluene sulfonate uptake permease (TSUP) (TC 2.A.102) family.</text>
</comment>
<dbReference type="RefSeq" id="WP_015819558.1">
    <property type="nucleotide sequence ID" value="NC_012997.1"/>
</dbReference>
<feature type="transmembrane region" description="Helical" evidence="6">
    <location>
        <begin position="109"/>
        <end position="127"/>
    </location>
</feature>
<sequence length="269" mass="27320">MEWLTIVLALVATGLIAGVLAGLLGVGGGIVIVPVLFFVFQAIGVSSDSAMLIATGTSLVIIIATSISSIRAHHTKGNVDLALVRLWWPFIVLGALSGVLLSTHIGGKFASIVFGCTAILVACNMLFRASSAPLLAQLPGKTFQAILAVIIGGISVIMGIGGGTLGVPLLTACNFPAHRAVGTAAAFGFIIAVPGASLLLLLASTPADAPRGTYGFINLIGVALIMPLSVVMAPVGVKLGSLINGTTLKRIFALFLVLSGLRMMVQALA</sequence>
<evidence type="ECO:0000313" key="8">
    <source>
        <dbReference type="Proteomes" id="UP000009080"/>
    </source>
</evidence>
<dbReference type="Proteomes" id="UP000009080">
    <property type="component" value="Chromosome"/>
</dbReference>
<keyword evidence="6" id="KW-1003">Cell membrane</keyword>
<feature type="transmembrane region" description="Helical" evidence="6">
    <location>
        <begin position="184"/>
        <end position="204"/>
    </location>
</feature>
<dbReference type="GO" id="GO:0005886">
    <property type="term" value="C:plasma membrane"/>
    <property type="evidence" value="ECO:0007669"/>
    <property type="project" value="UniProtKB-SubCell"/>
</dbReference>
<protein>
    <recommendedName>
        <fullName evidence="6">Probable membrane transporter protein</fullName>
    </recommendedName>
</protein>
<evidence type="ECO:0000313" key="7">
    <source>
        <dbReference type="EMBL" id="ACR13444.1"/>
    </source>
</evidence>
<dbReference type="HOGENOM" id="CLU_045498_6_0_6"/>
<dbReference type="OrthoDB" id="457670at2"/>
<feature type="transmembrane region" description="Helical" evidence="6">
    <location>
        <begin position="147"/>
        <end position="172"/>
    </location>
</feature>
<evidence type="ECO:0000256" key="2">
    <source>
        <dbReference type="ARBA" id="ARBA00009142"/>
    </source>
</evidence>
<keyword evidence="3 6" id="KW-0812">Transmembrane</keyword>
<name>C5BRV9_TERTT</name>
<proteinExistence type="inferred from homology"/>
<evidence type="ECO:0000256" key="5">
    <source>
        <dbReference type="ARBA" id="ARBA00023136"/>
    </source>
</evidence>
<dbReference type="PANTHER" id="PTHR43483">
    <property type="entry name" value="MEMBRANE TRANSPORTER PROTEIN HI_0806-RELATED"/>
    <property type="match status" value="1"/>
</dbReference>
<comment type="subcellular location">
    <subcellularLocation>
        <location evidence="6">Cell membrane</location>
        <topology evidence="6">Multi-pass membrane protein</topology>
    </subcellularLocation>
    <subcellularLocation>
        <location evidence="1">Membrane</location>
        <topology evidence="1">Multi-pass membrane protein</topology>
    </subcellularLocation>
</comment>
<organism evidence="7 8">
    <name type="scientific">Teredinibacter turnerae (strain ATCC 39867 / T7901)</name>
    <dbReference type="NCBI Taxonomy" id="377629"/>
    <lineage>
        <taxon>Bacteria</taxon>
        <taxon>Pseudomonadati</taxon>
        <taxon>Pseudomonadota</taxon>
        <taxon>Gammaproteobacteria</taxon>
        <taxon>Cellvibrionales</taxon>
        <taxon>Cellvibrionaceae</taxon>
        <taxon>Teredinibacter</taxon>
    </lineage>
</organism>
<evidence type="ECO:0000256" key="3">
    <source>
        <dbReference type="ARBA" id="ARBA00022692"/>
    </source>
</evidence>
<feature type="transmembrane region" description="Helical" evidence="6">
    <location>
        <begin position="6"/>
        <end position="39"/>
    </location>
</feature>
<feature type="transmembrane region" description="Helical" evidence="6">
    <location>
        <begin position="216"/>
        <end position="239"/>
    </location>
</feature>
<dbReference type="STRING" id="377629.TERTU_1275"/>
<dbReference type="eggNOG" id="COG0730">
    <property type="taxonomic scope" value="Bacteria"/>
</dbReference>
<dbReference type="KEGG" id="ttu:TERTU_1275"/>
<keyword evidence="4 6" id="KW-1133">Transmembrane helix</keyword>
<evidence type="ECO:0000256" key="6">
    <source>
        <dbReference type="RuleBase" id="RU363041"/>
    </source>
</evidence>
<evidence type="ECO:0000256" key="4">
    <source>
        <dbReference type="ARBA" id="ARBA00022989"/>
    </source>
</evidence>
<feature type="transmembrane region" description="Helical" evidence="6">
    <location>
        <begin position="82"/>
        <end position="102"/>
    </location>
</feature>
<dbReference type="EMBL" id="CP001614">
    <property type="protein sequence ID" value="ACR13444.1"/>
    <property type="molecule type" value="Genomic_DNA"/>
</dbReference>
<reference evidence="7 8" key="1">
    <citation type="journal article" date="2009" name="PLoS ONE">
        <title>The complete genome of Teredinibacter turnerae T7901: an intracellular endosymbiont of marine wood-boring bivalves (shipworms).</title>
        <authorList>
            <person name="Yang J.C."/>
            <person name="Madupu R."/>
            <person name="Durkin A.S."/>
            <person name="Ekborg N.A."/>
            <person name="Pedamallu C.S."/>
            <person name="Hostetler J.B."/>
            <person name="Radune D."/>
            <person name="Toms B.S."/>
            <person name="Henrissat B."/>
            <person name="Coutinho P.M."/>
            <person name="Schwarz S."/>
            <person name="Field L."/>
            <person name="Trindade-Silva A.E."/>
            <person name="Soares C.A.G."/>
            <person name="Elshahawi S."/>
            <person name="Hanora A."/>
            <person name="Schmidt E.W."/>
            <person name="Haygood M.G."/>
            <person name="Posfai J."/>
            <person name="Benner J."/>
            <person name="Madinger C."/>
            <person name="Nove J."/>
            <person name="Anton B."/>
            <person name="Chaudhary K."/>
            <person name="Foster J."/>
            <person name="Holman A."/>
            <person name="Kumar S."/>
            <person name="Lessard P.A."/>
            <person name="Luyten Y.A."/>
            <person name="Slatko B."/>
            <person name="Wood N."/>
            <person name="Wu B."/>
            <person name="Teplitski M."/>
            <person name="Mougous J.D."/>
            <person name="Ward N."/>
            <person name="Eisen J.A."/>
            <person name="Badger J.H."/>
            <person name="Distel D.L."/>
        </authorList>
    </citation>
    <scope>NUCLEOTIDE SEQUENCE [LARGE SCALE GENOMIC DNA]</scope>
    <source>
        <strain evidence="8">ATCC 39867 / T7901</strain>
    </source>
</reference>